<proteinExistence type="predicted"/>
<dbReference type="OrthoDB" id="3418622at2"/>
<sequence>MVEVVVRNSLDRQMTEWALKRGKVDWLVHAPLDVRAKLDVQKAKERAALGRRRVTHGHVVAELNLGFWRYLVSKRYYAALWVPNLRHAFPRTTAQAAEHRTRVESDLEQLLYLRNRAAHHETIHRRDLKADLDRAIALLSCIDPEAARWCRQREALSAVLALKPI</sequence>
<accession>A0A077MC57</accession>
<evidence type="ECO:0008006" key="3">
    <source>
        <dbReference type="Google" id="ProtNLM"/>
    </source>
</evidence>
<organism evidence="1 2">
    <name type="scientific">Nostocoides jenkinsii Ben 74</name>
    <dbReference type="NCBI Taxonomy" id="1193518"/>
    <lineage>
        <taxon>Bacteria</taxon>
        <taxon>Bacillati</taxon>
        <taxon>Actinomycetota</taxon>
        <taxon>Actinomycetes</taxon>
        <taxon>Micrococcales</taxon>
        <taxon>Intrasporangiaceae</taxon>
        <taxon>Nostocoides</taxon>
    </lineage>
</organism>
<name>A0A077MC57_9MICO</name>
<evidence type="ECO:0000313" key="2">
    <source>
        <dbReference type="Proteomes" id="UP000035720"/>
    </source>
</evidence>
<dbReference type="EMBL" id="CAJC01000149">
    <property type="protein sequence ID" value="CCI53430.1"/>
    <property type="molecule type" value="Genomic_DNA"/>
</dbReference>
<dbReference type="RefSeq" id="WP_053079752.1">
    <property type="nucleotide sequence ID" value="NZ_HF571038.1"/>
</dbReference>
<protein>
    <recommendedName>
        <fullName evidence="3">Abi-like protein</fullName>
    </recommendedName>
</protein>
<gene>
    <name evidence="1" type="ORF">BN13_390047</name>
</gene>
<keyword evidence="2" id="KW-1185">Reference proteome</keyword>
<comment type="caution">
    <text evidence="1">The sequence shown here is derived from an EMBL/GenBank/DDBJ whole genome shotgun (WGS) entry which is preliminary data.</text>
</comment>
<dbReference type="STRING" id="1193518.BN13_390047"/>
<dbReference type="AlphaFoldDB" id="A0A077MC57"/>
<dbReference type="Proteomes" id="UP000035720">
    <property type="component" value="Unassembled WGS sequence"/>
</dbReference>
<evidence type="ECO:0000313" key="1">
    <source>
        <dbReference type="EMBL" id="CCI53430.1"/>
    </source>
</evidence>
<reference evidence="1 2" key="1">
    <citation type="journal article" date="2013" name="ISME J.">
        <title>A metabolic model for members of the genus Tetrasphaera involved in enhanced biological phosphorus removal.</title>
        <authorList>
            <person name="Kristiansen R."/>
            <person name="Nguyen H.T.T."/>
            <person name="Saunders A.M."/>
            <person name="Nielsen J.L."/>
            <person name="Wimmer R."/>
            <person name="Le V.Q."/>
            <person name="McIlroy S.J."/>
            <person name="Petrovski S."/>
            <person name="Seviour R.J."/>
            <person name="Calteau A."/>
            <person name="Nielsen K.L."/>
            <person name="Nielsen P.H."/>
        </authorList>
    </citation>
    <scope>NUCLEOTIDE SEQUENCE [LARGE SCALE GENOMIC DNA]</scope>
    <source>
        <strain evidence="1 2">Ben 74</strain>
    </source>
</reference>